<dbReference type="SMART" id="SM00304">
    <property type="entry name" value="HAMP"/>
    <property type="match status" value="1"/>
</dbReference>
<evidence type="ECO:0000256" key="6">
    <source>
        <dbReference type="ARBA" id="ARBA00029447"/>
    </source>
</evidence>
<evidence type="ECO:0000256" key="8">
    <source>
        <dbReference type="SAM" id="Coils"/>
    </source>
</evidence>
<comment type="similarity">
    <text evidence="6">Belongs to the methyl-accepting chemotaxis (MCP) protein family.</text>
</comment>
<dbReference type="Gene3D" id="1.10.287.950">
    <property type="entry name" value="Methyl-accepting chemotaxis protein"/>
    <property type="match status" value="1"/>
</dbReference>
<dbReference type="PANTHER" id="PTHR32089:SF119">
    <property type="entry name" value="METHYL-ACCEPTING CHEMOTAXIS PROTEIN CTPL"/>
    <property type="match status" value="1"/>
</dbReference>
<evidence type="ECO:0000256" key="1">
    <source>
        <dbReference type="ARBA" id="ARBA00004141"/>
    </source>
</evidence>
<evidence type="ECO:0000256" key="4">
    <source>
        <dbReference type="ARBA" id="ARBA00023136"/>
    </source>
</evidence>
<evidence type="ECO:0000259" key="10">
    <source>
        <dbReference type="PROSITE" id="PS50111"/>
    </source>
</evidence>
<feature type="transmembrane region" description="Helical" evidence="9">
    <location>
        <begin position="16"/>
        <end position="39"/>
    </location>
</feature>
<evidence type="ECO:0000313" key="13">
    <source>
        <dbReference type="Proteomes" id="UP000629025"/>
    </source>
</evidence>
<keyword evidence="8" id="KW-0175">Coiled coil</keyword>
<dbReference type="Proteomes" id="UP000629025">
    <property type="component" value="Unassembled WGS sequence"/>
</dbReference>
<organism evidence="12 13">
    <name type="scientific">Marinobacterium zhoushanense</name>
    <dbReference type="NCBI Taxonomy" id="1679163"/>
    <lineage>
        <taxon>Bacteria</taxon>
        <taxon>Pseudomonadati</taxon>
        <taxon>Pseudomonadota</taxon>
        <taxon>Gammaproteobacteria</taxon>
        <taxon>Oceanospirillales</taxon>
        <taxon>Oceanospirillaceae</taxon>
        <taxon>Marinobacterium</taxon>
    </lineage>
</organism>
<dbReference type="Pfam" id="PF00672">
    <property type="entry name" value="HAMP"/>
    <property type="match status" value="1"/>
</dbReference>
<feature type="transmembrane region" description="Helical" evidence="9">
    <location>
        <begin position="65"/>
        <end position="89"/>
    </location>
</feature>
<dbReference type="RefSeq" id="WP_188746134.1">
    <property type="nucleotide sequence ID" value="NZ_BMIJ01000002.1"/>
</dbReference>
<dbReference type="PANTHER" id="PTHR32089">
    <property type="entry name" value="METHYL-ACCEPTING CHEMOTAXIS PROTEIN MCPB"/>
    <property type="match status" value="1"/>
</dbReference>
<dbReference type="Pfam" id="PF00015">
    <property type="entry name" value="MCPsignal"/>
    <property type="match status" value="1"/>
</dbReference>
<evidence type="ECO:0000259" key="11">
    <source>
        <dbReference type="PROSITE" id="PS50885"/>
    </source>
</evidence>
<dbReference type="EMBL" id="BMIJ01000002">
    <property type="protein sequence ID" value="GGB86972.1"/>
    <property type="molecule type" value="Genomic_DNA"/>
</dbReference>
<dbReference type="SMART" id="SM00283">
    <property type="entry name" value="MA"/>
    <property type="match status" value="1"/>
</dbReference>
<evidence type="ECO:0000256" key="9">
    <source>
        <dbReference type="SAM" id="Phobius"/>
    </source>
</evidence>
<feature type="coiled-coil region" evidence="8">
    <location>
        <begin position="203"/>
        <end position="244"/>
    </location>
</feature>
<dbReference type="PROSITE" id="PS50111">
    <property type="entry name" value="CHEMOTAXIS_TRANSDUC_2"/>
    <property type="match status" value="1"/>
</dbReference>
<feature type="domain" description="Methyl-accepting transducer" evidence="10">
    <location>
        <begin position="146"/>
        <end position="382"/>
    </location>
</feature>
<evidence type="ECO:0000256" key="2">
    <source>
        <dbReference type="ARBA" id="ARBA00022692"/>
    </source>
</evidence>
<evidence type="ECO:0000313" key="12">
    <source>
        <dbReference type="EMBL" id="GGB86972.1"/>
    </source>
</evidence>
<gene>
    <name evidence="12" type="ORF">GCM10011352_11060</name>
</gene>
<evidence type="ECO:0000256" key="3">
    <source>
        <dbReference type="ARBA" id="ARBA00022989"/>
    </source>
</evidence>
<dbReference type="PROSITE" id="PS50885">
    <property type="entry name" value="HAMP"/>
    <property type="match status" value="1"/>
</dbReference>
<dbReference type="SUPFAM" id="SSF58104">
    <property type="entry name" value="Methyl-accepting chemotaxis protein (MCP) signaling domain"/>
    <property type="match status" value="1"/>
</dbReference>
<keyword evidence="13" id="KW-1185">Reference proteome</keyword>
<sequence>MTTQPRVLRTPARRSLYARIGSIIALLLLPFLVLLASTLQLNQQLADLPPDSAGTPASLMPQLQFWSAAAALIALISSSAAALLLWRFLVTPVTRLRLGFDEIRKREGDISFTLPPSSHAELSQISHAYNEFSTSLKQMIANARQRSVHVSICSAQMQKSITRVNQAAEQQVETAQLVFQSSQESTDAISDISRHTQSIAARNEHNLQEVHQSNEEIQRIREQVAAIEAQVREFQGMVQQLEHNSDSIVDVLSMVQGFSQQTNLLALNASIEAARAGEAGRGFAVVADEVRALSLKVSDATQEIDSNISTMTTLVGSTRSASERILHHVSETDGFIARTRDKFSLMLKDFEVLNGQLTEISAAIEELSCTNSATHDNISSITELSDSIRDEVQISAEHAQALESATEEMQELLSRFQIGYGGFEEILGAARKWARETEQALNELARGGQNLFDTDYRRDNPSQEPAKFSTGYLSACKSRIQPLFDKIEREHPDWLITAFDLNGYMPVTNSKISRPLTGDPEVDTANSRHQRIYAANRAEQRRAANTAPFLLLTFVRDTGEIMNSISIPLHVKGRHWGNFCVAFKPEKLLELK</sequence>
<keyword evidence="3 9" id="KW-1133">Transmembrane helix</keyword>
<protein>
    <submittedName>
        <fullName evidence="12">Methyl-accepting chemotaxis protein</fullName>
    </submittedName>
</protein>
<reference evidence="13" key="1">
    <citation type="journal article" date="2019" name="Int. J. Syst. Evol. Microbiol.">
        <title>The Global Catalogue of Microorganisms (GCM) 10K type strain sequencing project: providing services to taxonomists for standard genome sequencing and annotation.</title>
        <authorList>
            <consortium name="The Broad Institute Genomics Platform"/>
            <consortium name="The Broad Institute Genome Sequencing Center for Infectious Disease"/>
            <person name="Wu L."/>
            <person name="Ma J."/>
        </authorList>
    </citation>
    <scope>NUCLEOTIDE SEQUENCE [LARGE SCALE GENOMIC DNA]</scope>
    <source>
        <strain evidence="13">CGMCC 1.15341</strain>
    </source>
</reference>
<comment type="caution">
    <text evidence="12">The sequence shown here is derived from an EMBL/GenBank/DDBJ whole genome shotgun (WGS) entry which is preliminary data.</text>
</comment>
<comment type="subcellular location">
    <subcellularLocation>
        <location evidence="1">Membrane</location>
        <topology evidence="1">Multi-pass membrane protein</topology>
    </subcellularLocation>
</comment>
<evidence type="ECO:0000256" key="5">
    <source>
        <dbReference type="ARBA" id="ARBA00023224"/>
    </source>
</evidence>
<keyword evidence="5 7" id="KW-0807">Transducer</keyword>
<dbReference type="InterPro" id="IPR004089">
    <property type="entry name" value="MCPsignal_dom"/>
</dbReference>
<keyword evidence="4 9" id="KW-0472">Membrane</keyword>
<accession>A0ABQ1K566</accession>
<name>A0ABQ1K566_9GAMM</name>
<keyword evidence="2 9" id="KW-0812">Transmembrane</keyword>
<proteinExistence type="inferred from homology"/>
<dbReference type="InterPro" id="IPR003660">
    <property type="entry name" value="HAMP_dom"/>
</dbReference>
<evidence type="ECO:0000256" key="7">
    <source>
        <dbReference type="PROSITE-ProRule" id="PRU00284"/>
    </source>
</evidence>
<feature type="domain" description="HAMP" evidence="11">
    <location>
        <begin position="87"/>
        <end position="141"/>
    </location>
</feature>